<evidence type="ECO:0000313" key="4">
    <source>
        <dbReference type="Proteomes" id="UP001481677"/>
    </source>
</evidence>
<feature type="domain" description="EAL" evidence="2">
    <location>
        <begin position="36"/>
        <end position="285"/>
    </location>
</feature>
<comment type="caution">
    <text evidence="3">The sequence shown here is derived from an EMBL/GenBank/DDBJ whole genome shotgun (WGS) entry which is preliminary data.</text>
</comment>
<reference evidence="3 4" key="1">
    <citation type="submission" date="2024-01" db="EMBL/GenBank/DDBJ databases">
        <title>The diversity of rhizobia nodulating Mimosa spp. in eleven states of Brazil covering several biomes is determined by host plant, location, and edaphic factors.</title>
        <authorList>
            <person name="Rouws L."/>
            <person name="Barauna A."/>
            <person name="Beukes C."/>
            <person name="De Faria S.M."/>
            <person name="Gross E."/>
            <person name="Dos Reis Junior F.B."/>
            <person name="Simon M."/>
            <person name="Maluk M."/>
            <person name="Odee D.W."/>
            <person name="Kenicer G."/>
            <person name="Young J.P.W."/>
            <person name="Reis V.M."/>
            <person name="Zilli J."/>
            <person name="James E.K."/>
        </authorList>
    </citation>
    <scope>NUCLEOTIDE SEQUENCE [LARGE SCALE GENOMIC DNA]</scope>
    <source>
        <strain evidence="3 4">JPY530</strain>
    </source>
</reference>
<evidence type="ECO:0000259" key="2">
    <source>
        <dbReference type="PROSITE" id="PS50883"/>
    </source>
</evidence>
<keyword evidence="1" id="KW-0472">Membrane</keyword>
<dbReference type="InterPro" id="IPR050706">
    <property type="entry name" value="Cyclic-di-GMP_PDE-like"/>
</dbReference>
<dbReference type="PANTHER" id="PTHR33121:SF81">
    <property type="entry name" value="CYCLIC DI-GMP PHOSPHODIESTERASE PDEB-RELATED"/>
    <property type="match status" value="1"/>
</dbReference>
<dbReference type="CDD" id="cd01948">
    <property type="entry name" value="EAL"/>
    <property type="match status" value="1"/>
</dbReference>
<accession>A0ABU9RGT3</accession>
<keyword evidence="1" id="KW-1133">Transmembrane helix</keyword>
<keyword evidence="1" id="KW-0812">Transmembrane</keyword>
<dbReference type="SUPFAM" id="SSF141868">
    <property type="entry name" value="EAL domain-like"/>
    <property type="match status" value="1"/>
</dbReference>
<dbReference type="Gene3D" id="3.20.20.450">
    <property type="entry name" value="EAL domain"/>
    <property type="match status" value="1"/>
</dbReference>
<proteinExistence type="predicted"/>
<dbReference type="InterPro" id="IPR035919">
    <property type="entry name" value="EAL_sf"/>
</dbReference>
<dbReference type="SMART" id="SM00052">
    <property type="entry name" value="EAL"/>
    <property type="match status" value="1"/>
</dbReference>
<dbReference type="InterPro" id="IPR001633">
    <property type="entry name" value="EAL_dom"/>
</dbReference>
<dbReference type="EMBL" id="JAZHGA010000076">
    <property type="protein sequence ID" value="MEM5346267.1"/>
    <property type="molecule type" value="Genomic_DNA"/>
</dbReference>
<evidence type="ECO:0000256" key="1">
    <source>
        <dbReference type="SAM" id="Phobius"/>
    </source>
</evidence>
<name>A0ABU9RGT3_9BURK</name>
<dbReference type="PROSITE" id="PS50883">
    <property type="entry name" value="EAL"/>
    <property type="match status" value="1"/>
</dbReference>
<dbReference type="RefSeq" id="WP_342959799.1">
    <property type="nucleotide sequence ID" value="NZ_JAZHFZ010000083.1"/>
</dbReference>
<dbReference type="PANTHER" id="PTHR33121">
    <property type="entry name" value="CYCLIC DI-GMP PHOSPHODIESTERASE PDEF"/>
    <property type="match status" value="1"/>
</dbReference>
<gene>
    <name evidence="3" type="ORF">V4C56_42425</name>
</gene>
<dbReference type="Proteomes" id="UP001481677">
    <property type="component" value="Unassembled WGS sequence"/>
</dbReference>
<evidence type="ECO:0000313" key="3">
    <source>
        <dbReference type="EMBL" id="MEM5346267.1"/>
    </source>
</evidence>
<protein>
    <submittedName>
        <fullName evidence="3">EAL domain-containing protein</fullName>
    </submittedName>
</protein>
<sequence length="291" mass="33091">MQSCDDLVFAPIFVLLAVLIGAGATFSSCISAWRSLRRIERRARSGLDRNEFYLEYQPIVDLRTGQWVGAEALLRWLHPRLGLIEPSTFIGELERTRAIAPLTEFVLSTALVELGSCRFPDGFKIHVNLASRHVEMPCFPDDLATALKQAPAGYQLVLELTERGVLDNFPAYKDRLISLRKQGVKYAIDDFGVGISNLALLRHFDFDYIKLDKQFVAELPNRGRGLIEGVSDFARRIHADVIAEGIEDPAQRDAVKDIGICYAQGYLFQRPKKIREFDRAYRQLQFRHEFS</sequence>
<organism evidence="3 4">
    <name type="scientific">Paraburkholderia azotifigens</name>
    <dbReference type="NCBI Taxonomy" id="2057004"/>
    <lineage>
        <taxon>Bacteria</taxon>
        <taxon>Pseudomonadati</taxon>
        <taxon>Pseudomonadota</taxon>
        <taxon>Betaproteobacteria</taxon>
        <taxon>Burkholderiales</taxon>
        <taxon>Burkholderiaceae</taxon>
        <taxon>Paraburkholderia</taxon>
    </lineage>
</organism>
<feature type="transmembrane region" description="Helical" evidence="1">
    <location>
        <begin position="12"/>
        <end position="33"/>
    </location>
</feature>
<keyword evidence="4" id="KW-1185">Reference proteome</keyword>
<dbReference type="Pfam" id="PF00563">
    <property type="entry name" value="EAL"/>
    <property type="match status" value="1"/>
</dbReference>